<organism evidence="1 2">
    <name type="scientific">Laccaria amethystina LaAM-08-1</name>
    <dbReference type="NCBI Taxonomy" id="1095629"/>
    <lineage>
        <taxon>Eukaryota</taxon>
        <taxon>Fungi</taxon>
        <taxon>Dikarya</taxon>
        <taxon>Basidiomycota</taxon>
        <taxon>Agaricomycotina</taxon>
        <taxon>Agaricomycetes</taxon>
        <taxon>Agaricomycetidae</taxon>
        <taxon>Agaricales</taxon>
        <taxon>Agaricineae</taxon>
        <taxon>Hydnangiaceae</taxon>
        <taxon>Laccaria</taxon>
    </lineage>
</organism>
<gene>
    <name evidence="1" type="ORF">K443DRAFT_670667</name>
</gene>
<name>A0A0C9YPU0_9AGAR</name>
<evidence type="ECO:0000313" key="1">
    <source>
        <dbReference type="EMBL" id="KIK10028.1"/>
    </source>
</evidence>
<dbReference type="AlphaFoldDB" id="A0A0C9YPU0"/>
<keyword evidence="2" id="KW-1185">Reference proteome</keyword>
<reference evidence="2" key="2">
    <citation type="submission" date="2015-01" db="EMBL/GenBank/DDBJ databases">
        <title>Evolutionary Origins and Diversification of the Mycorrhizal Mutualists.</title>
        <authorList>
            <consortium name="DOE Joint Genome Institute"/>
            <consortium name="Mycorrhizal Genomics Consortium"/>
            <person name="Kohler A."/>
            <person name="Kuo A."/>
            <person name="Nagy L.G."/>
            <person name="Floudas D."/>
            <person name="Copeland A."/>
            <person name="Barry K.W."/>
            <person name="Cichocki N."/>
            <person name="Veneault-Fourrey C."/>
            <person name="LaButti K."/>
            <person name="Lindquist E.A."/>
            <person name="Lipzen A."/>
            <person name="Lundell T."/>
            <person name="Morin E."/>
            <person name="Murat C."/>
            <person name="Riley R."/>
            <person name="Ohm R."/>
            <person name="Sun H."/>
            <person name="Tunlid A."/>
            <person name="Henrissat B."/>
            <person name="Grigoriev I.V."/>
            <person name="Hibbett D.S."/>
            <person name="Martin F."/>
        </authorList>
    </citation>
    <scope>NUCLEOTIDE SEQUENCE [LARGE SCALE GENOMIC DNA]</scope>
    <source>
        <strain evidence="2">LaAM-08-1</strain>
    </source>
</reference>
<dbReference type="HOGENOM" id="CLU_2413570_0_0_1"/>
<protein>
    <submittedName>
        <fullName evidence="1">Uncharacterized protein</fullName>
    </submittedName>
</protein>
<evidence type="ECO:0000313" key="2">
    <source>
        <dbReference type="Proteomes" id="UP000054477"/>
    </source>
</evidence>
<sequence>MKLSLFIRDIFSKGEQKLKARPGHLTIQRGWNDPLTKQGGLGERLFFIRTAQQDPFMPFNPPNINQITQHQKRIIDRETLYFQRGLFLVQNT</sequence>
<dbReference type="Proteomes" id="UP000054477">
    <property type="component" value="Unassembled WGS sequence"/>
</dbReference>
<proteinExistence type="predicted"/>
<dbReference type="EMBL" id="KN838536">
    <property type="protein sequence ID" value="KIK10028.1"/>
    <property type="molecule type" value="Genomic_DNA"/>
</dbReference>
<accession>A0A0C9YPU0</accession>
<reference evidence="1 2" key="1">
    <citation type="submission" date="2014-04" db="EMBL/GenBank/DDBJ databases">
        <authorList>
            <consortium name="DOE Joint Genome Institute"/>
            <person name="Kuo A."/>
            <person name="Kohler A."/>
            <person name="Nagy L.G."/>
            <person name="Floudas D."/>
            <person name="Copeland A."/>
            <person name="Barry K.W."/>
            <person name="Cichocki N."/>
            <person name="Veneault-Fourrey C."/>
            <person name="LaButti K."/>
            <person name="Lindquist E.A."/>
            <person name="Lipzen A."/>
            <person name="Lundell T."/>
            <person name="Morin E."/>
            <person name="Murat C."/>
            <person name="Sun H."/>
            <person name="Tunlid A."/>
            <person name="Henrissat B."/>
            <person name="Grigoriev I.V."/>
            <person name="Hibbett D.S."/>
            <person name="Martin F."/>
            <person name="Nordberg H.P."/>
            <person name="Cantor M.N."/>
            <person name="Hua S.X."/>
        </authorList>
    </citation>
    <scope>NUCLEOTIDE SEQUENCE [LARGE SCALE GENOMIC DNA]</scope>
    <source>
        <strain evidence="1 2">LaAM-08-1</strain>
    </source>
</reference>